<evidence type="ECO:0000256" key="1">
    <source>
        <dbReference type="SAM" id="Phobius"/>
    </source>
</evidence>
<evidence type="ECO:0000313" key="3">
    <source>
        <dbReference type="Proteomes" id="UP000702209"/>
    </source>
</evidence>
<dbReference type="RefSeq" id="WP_195130513.1">
    <property type="nucleotide sequence ID" value="NZ_JADLQX010000011.1"/>
</dbReference>
<dbReference type="EMBL" id="JADLQX010000011">
    <property type="protein sequence ID" value="MBF6299238.1"/>
    <property type="molecule type" value="Genomic_DNA"/>
</dbReference>
<dbReference type="Proteomes" id="UP000702209">
    <property type="component" value="Unassembled WGS sequence"/>
</dbReference>
<keyword evidence="3" id="KW-1185">Reference proteome</keyword>
<evidence type="ECO:0000313" key="2">
    <source>
        <dbReference type="EMBL" id="MBF6299238.1"/>
    </source>
</evidence>
<gene>
    <name evidence="2" type="ORF">IU459_17055</name>
</gene>
<accession>A0ABS0CTS1</accession>
<reference evidence="2 3" key="1">
    <citation type="submission" date="2020-10" db="EMBL/GenBank/DDBJ databases">
        <title>Identification of Nocardia species via Next-generation sequencing and recognition of intraspecies genetic diversity.</title>
        <authorList>
            <person name="Li P."/>
            <person name="Li P."/>
            <person name="Lu B."/>
        </authorList>
    </citation>
    <scope>NUCLEOTIDE SEQUENCE [LARGE SCALE GENOMIC DNA]</scope>
    <source>
        <strain evidence="2 3">BJ06-0157</strain>
    </source>
</reference>
<keyword evidence="1" id="KW-0472">Membrane</keyword>
<comment type="caution">
    <text evidence="2">The sequence shown here is derived from an EMBL/GenBank/DDBJ whole genome shotgun (WGS) entry which is preliminary data.</text>
</comment>
<protein>
    <submittedName>
        <fullName evidence="2">Uncharacterized protein</fullName>
    </submittedName>
</protein>
<proteinExistence type="predicted"/>
<sequence>MRHARLFVSVTIATAVYLTLSFVLGDRPGEPSAWVRFALMGAVFALLFGVGLLLVRRVAERRR</sequence>
<keyword evidence="1" id="KW-0812">Transmembrane</keyword>
<keyword evidence="1" id="KW-1133">Transmembrane helix</keyword>
<name>A0ABS0CTS1_9NOCA</name>
<organism evidence="2 3">
    <name type="scientific">Nocardia amamiensis</name>
    <dbReference type="NCBI Taxonomy" id="404578"/>
    <lineage>
        <taxon>Bacteria</taxon>
        <taxon>Bacillati</taxon>
        <taxon>Actinomycetota</taxon>
        <taxon>Actinomycetes</taxon>
        <taxon>Mycobacteriales</taxon>
        <taxon>Nocardiaceae</taxon>
        <taxon>Nocardia</taxon>
    </lineage>
</organism>
<feature type="transmembrane region" description="Helical" evidence="1">
    <location>
        <begin position="35"/>
        <end position="55"/>
    </location>
</feature>